<evidence type="ECO:0000259" key="4">
    <source>
        <dbReference type="PROSITE" id="PS51252"/>
    </source>
</evidence>
<proteinExistence type="predicted"/>
<keyword evidence="2" id="KW-0722">Serine protease inhibitor</keyword>
<organism evidence="5 7">
    <name type="scientific">Rotaria sordida</name>
    <dbReference type="NCBI Taxonomy" id="392033"/>
    <lineage>
        <taxon>Eukaryota</taxon>
        <taxon>Metazoa</taxon>
        <taxon>Spiralia</taxon>
        <taxon>Gnathifera</taxon>
        <taxon>Rotifera</taxon>
        <taxon>Eurotatoria</taxon>
        <taxon>Bdelloidea</taxon>
        <taxon>Philodinida</taxon>
        <taxon>Philodinidae</taxon>
        <taxon>Rotaria</taxon>
    </lineage>
</organism>
<sequence>MLRFTILLICVLAPLTISTRIKQPKYDTVCNNPCEYGYILDKNGCSTCQCMQSPCENGKAPLPGYFCGRGPDRTDCPSGSVCIIAPNDAYAVCCPSNQQPVTEPMTTTIKSVTKALTKPGSCPPSFHKLGTCKVRCKTDYNCQGRLKCCRGCCRKRVRSFIQKPYGRFEEKQKTKH</sequence>
<reference evidence="5" key="1">
    <citation type="submission" date="2021-02" db="EMBL/GenBank/DDBJ databases">
        <authorList>
            <person name="Nowell W R."/>
        </authorList>
    </citation>
    <scope>NUCLEOTIDE SEQUENCE</scope>
</reference>
<dbReference type="PROSITE" id="PS51252">
    <property type="entry name" value="ANTISTASIN"/>
    <property type="match status" value="1"/>
</dbReference>
<evidence type="ECO:0000313" key="6">
    <source>
        <dbReference type="EMBL" id="CAF3657589.1"/>
    </source>
</evidence>
<dbReference type="EMBL" id="CAJOBD010000380">
    <property type="protein sequence ID" value="CAF3657589.1"/>
    <property type="molecule type" value="Genomic_DNA"/>
</dbReference>
<evidence type="ECO:0000256" key="2">
    <source>
        <dbReference type="ARBA" id="ARBA00022900"/>
    </source>
</evidence>
<gene>
    <name evidence="6" type="ORF">JBS370_LOCUS6716</name>
    <name evidence="5" type="ORF">ZHD862_LOCUS38549</name>
</gene>
<dbReference type="Pfam" id="PF00095">
    <property type="entry name" value="WAP"/>
    <property type="match status" value="1"/>
</dbReference>
<dbReference type="InterPro" id="IPR011061">
    <property type="entry name" value="Hirudin/antistatin"/>
</dbReference>
<keyword evidence="3" id="KW-0732">Signal</keyword>
<name>A0A815V5F7_9BILA</name>
<dbReference type="GO" id="GO:0004867">
    <property type="term" value="F:serine-type endopeptidase inhibitor activity"/>
    <property type="evidence" value="ECO:0007669"/>
    <property type="project" value="UniProtKB-KW"/>
</dbReference>
<dbReference type="InterPro" id="IPR008197">
    <property type="entry name" value="WAP_dom"/>
</dbReference>
<evidence type="ECO:0000313" key="5">
    <source>
        <dbReference type="EMBL" id="CAF1525579.1"/>
    </source>
</evidence>
<dbReference type="Gene3D" id="4.10.75.10">
    <property type="entry name" value="Elafin-like"/>
    <property type="match status" value="1"/>
</dbReference>
<dbReference type="GO" id="GO:0005576">
    <property type="term" value="C:extracellular region"/>
    <property type="evidence" value="ECO:0007669"/>
    <property type="project" value="InterPro"/>
</dbReference>
<dbReference type="InterPro" id="IPR004094">
    <property type="entry name" value="Antistasin-like"/>
</dbReference>
<dbReference type="EMBL" id="CAJNOT010009548">
    <property type="protein sequence ID" value="CAF1525579.1"/>
    <property type="molecule type" value="Genomic_DNA"/>
</dbReference>
<dbReference type="SUPFAM" id="SSF57262">
    <property type="entry name" value="Leech antihemostatic proteins"/>
    <property type="match status" value="1"/>
</dbReference>
<feature type="chain" id="PRO_5035688253" description="Antistasin-like domain-containing protein" evidence="3">
    <location>
        <begin position="19"/>
        <end position="176"/>
    </location>
</feature>
<dbReference type="Proteomes" id="UP000663836">
    <property type="component" value="Unassembled WGS sequence"/>
</dbReference>
<evidence type="ECO:0000256" key="3">
    <source>
        <dbReference type="SAM" id="SignalP"/>
    </source>
</evidence>
<dbReference type="SUPFAM" id="SSF57256">
    <property type="entry name" value="Elafin-like"/>
    <property type="match status" value="1"/>
</dbReference>
<evidence type="ECO:0000256" key="1">
    <source>
        <dbReference type="ARBA" id="ARBA00022690"/>
    </source>
</evidence>
<feature type="signal peptide" evidence="3">
    <location>
        <begin position="1"/>
        <end position="18"/>
    </location>
</feature>
<protein>
    <recommendedName>
        <fullName evidence="4">Antistasin-like domain-containing protein</fullName>
    </recommendedName>
</protein>
<dbReference type="Gene3D" id="2.10.22.10">
    <property type="entry name" value="Antistasin, domain 1"/>
    <property type="match status" value="1"/>
</dbReference>
<dbReference type="Pfam" id="PF02822">
    <property type="entry name" value="Antistasin"/>
    <property type="match status" value="1"/>
</dbReference>
<evidence type="ECO:0000313" key="7">
    <source>
        <dbReference type="Proteomes" id="UP000663864"/>
    </source>
</evidence>
<dbReference type="SMART" id="SM00217">
    <property type="entry name" value="WAP"/>
    <property type="match status" value="1"/>
</dbReference>
<accession>A0A815V5F7</accession>
<feature type="domain" description="Antistasin-like" evidence="4">
    <location>
        <begin position="25"/>
        <end position="50"/>
    </location>
</feature>
<dbReference type="AlphaFoldDB" id="A0A815V5F7"/>
<dbReference type="Proteomes" id="UP000663864">
    <property type="component" value="Unassembled WGS sequence"/>
</dbReference>
<keyword evidence="1" id="KW-0646">Protease inhibitor</keyword>
<dbReference type="InterPro" id="IPR036645">
    <property type="entry name" value="Elafin-like_sf"/>
</dbReference>
<comment type="caution">
    <text evidence="5">The sequence shown here is derived from an EMBL/GenBank/DDBJ whole genome shotgun (WGS) entry which is preliminary data.</text>
</comment>